<proteinExistence type="predicted"/>
<sequence>MSQDTEVYASLLKGIVADARKKLEGDRGVGDVVEQQQEEIDKYKAFLTNQITVVTQEIVKNNPELLHREYMGVEENVEGYSGKAPPPVKGMLVRSALSGRAAPPVRIREVESSVEDPVKHIHALKINVFLEADPKEFARREAFRERLIILAAMLQVSPEELGKLTLANGYAVDKIFLEFTVFQTNWNNCRTVHLDPGTAKQTLLQYVALVHESEHMPDNPEQDKPADFEREKVIVDVIEEDEDDAVTIPLFWQRSVPMRAVSFTQREEFDQVGTIPGIQVIELASIPSRAFDAVMLSTVQNKKRRRRR</sequence>
<organism evidence="1 2">
    <name type="scientific">Candidatus Amesbacteria bacterium GW2011_GWA2_42_12</name>
    <dbReference type="NCBI Taxonomy" id="1618356"/>
    <lineage>
        <taxon>Bacteria</taxon>
        <taxon>Candidatus Amesiibacteriota</taxon>
    </lineage>
</organism>
<dbReference type="AlphaFoldDB" id="A0A0G1ACA2"/>
<evidence type="ECO:0000313" key="2">
    <source>
        <dbReference type="Proteomes" id="UP000034160"/>
    </source>
</evidence>
<gene>
    <name evidence="1" type="ORF">UU93_C0014G0008</name>
</gene>
<protein>
    <submittedName>
        <fullName evidence="1">Uncharacterized protein</fullName>
    </submittedName>
</protein>
<dbReference type="Proteomes" id="UP000034160">
    <property type="component" value="Unassembled WGS sequence"/>
</dbReference>
<dbReference type="EMBL" id="LCCN01000014">
    <property type="protein sequence ID" value="KKS31746.1"/>
    <property type="molecule type" value="Genomic_DNA"/>
</dbReference>
<dbReference type="PATRIC" id="fig|1618356.3.peg.623"/>
<evidence type="ECO:0000313" key="1">
    <source>
        <dbReference type="EMBL" id="KKS31746.1"/>
    </source>
</evidence>
<comment type="caution">
    <text evidence="1">The sequence shown here is derived from an EMBL/GenBank/DDBJ whole genome shotgun (WGS) entry which is preliminary data.</text>
</comment>
<accession>A0A0G1ACA2</accession>
<reference evidence="1 2" key="1">
    <citation type="journal article" date="2015" name="Nature">
        <title>rRNA introns, odd ribosomes, and small enigmatic genomes across a large radiation of phyla.</title>
        <authorList>
            <person name="Brown C.T."/>
            <person name="Hug L.A."/>
            <person name="Thomas B.C."/>
            <person name="Sharon I."/>
            <person name="Castelle C.J."/>
            <person name="Singh A."/>
            <person name="Wilkins M.J."/>
            <person name="Williams K.H."/>
            <person name="Banfield J.F."/>
        </authorList>
    </citation>
    <scope>NUCLEOTIDE SEQUENCE [LARGE SCALE GENOMIC DNA]</scope>
</reference>
<name>A0A0G1ACA2_9BACT</name>
<dbReference type="STRING" id="1618356.UU93_C0014G0008"/>